<organism evidence="2 3">
    <name type="scientific">Thamnophis sirtalis</name>
    <dbReference type="NCBI Taxonomy" id="35019"/>
    <lineage>
        <taxon>Eukaryota</taxon>
        <taxon>Metazoa</taxon>
        <taxon>Chordata</taxon>
        <taxon>Craniata</taxon>
        <taxon>Vertebrata</taxon>
        <taxon>Euteleostomi</taxon>
        <taxon>Lepidosauria</taxon>
        <taxon>Squamata</taxon>
        <taxon>Bifurcata</taxon>
        <taxon>Unidentata</taxon>
        <taxon>Episquamata</taxon>
        <taxon>Toxicofera</taxon>
        <taxon>Serpentes</taxon>
        <taxon>Colubroidea</taxon>
        <taxon>Colubridae</taxon>
        <taxon>Natricinae</taxon>
        <taxon>Thamnophis</taxon>
    </lineage>
</organism>
<feature type="region of interest" description="Disordered" evidence="1">
    <location>
        <begin position="1"/>
        <end position="65"/>
    </location>
</feature>
<dbReference type="RefSeq" id="XP_013918586.1">
    <property type="nucleotide sequence ID" value="XM_014063111.1"/>
</dbReference>
<proteinExistence type="predicted"/>
<reference evidence="3" key="1">
    <citation type="submission" date="2025-08" db="UniProtKB">
        <authorList>
            <consortium name="RefSeq"/>
        </authorList>
    </citation>
    <scope>IDENTIFICATION</scope>
    <source>
        <tissue evidence="3">Skeletal muscle</tissue>
    </source>
</reference>
<evidence type="ECO:0000256" key="1">
    <source>
        <dbReference type="SAM" id="MobiDB-lite"/>
    </source>
</evidence>
<accession>A0A6I9XXP6</accession>
<dbReference type="OrthoDB" id="4968544at2759"/>
<keyword evidence="2" id="KW-1185">Reference proteome</keyword>
<feature type="compositionally biased region" description="Low complexity" evidence="1">
    <location>
        <begin position="170"/>
        <end position="190"/>
    </location>
</feature>
<protein>
    <submittedName>
        <fullName evidence="3">Protein PRRC1-like isoform X2</fullName>
    </submittedName>
</protein>
<evidence type="ECO:0000313" key="2">
    <source>
        <dbReference type="Proteomes" id="UP000504617"/>
    </source>
</evidence>
<gene>
    <name evidence="3" type="primary">LOC106546273</name>
</gene>
<dbReference type="Proteomes" id="UP000504617">
    <property type="component" value="Unplaced"/>
</dbReference>
<feature type="compositionally biased region" description="Low complexity" evidence="1">
    <location>
        <begin position="46"/>
        <end position="63"/>
    </location>
</feature>
<sequence length="226" mass="22451">MMEESGIETTPPTTPPPTTTWAASPPAPPVSQAPLPVPKDPPTSPFPSSVFSPAATPLVSSLPSAPPTSLLPPAAICTNPTPGPAGLPPVAAPMTSGFGPPVTQFPAASSPPSCAPGPPTGFSVPPTGPPISGFSMTSSYDITKGHAGRAPQTPLMPSYTALPVTGPLASPLSQPVPLSTSTLPSGSSITFPEDHGDPQNIGVHNEASAGGLWGFIKVSSAFLATT</sequence>
<feature type="compositionally biased region" description="Pro residues" evidence="1">
    <location>
        <begin position="25"/>
        <end position="45"/>
    </location>
</feature>
<feature type="region of interest" description="Disordered" evidence="1">
    <location>
        <begin position="170"/>
        <end position="203"/>
    </location>
</feature>
<feature type="region of interest" description="Disordered" evidence="1">
    <location>
        <begin position="107"/>
        <end position="158"/>
    </location>
</feature>
<evidence type="ECO:0000313" key="3">
    <source>
        <dbReference type="RefSeq" id="XP_013918586.1"/>
    </source>
</evidence>
<dbReference type="GeneID" id="106546273"/>
<name>A0A6I9XXP6_9SAUR</name>
<dbReference type="AlphaFoldDB" id="A0A6I9XXP6"/>